<dbReference type="AlphaFoldDB" id="A0A6C2TX76"/>
<evidence type="ECO:0000313" key="2">
    <source>
        <dbReference type="Proteomes" id="UP000366872"/>
    </source>
</evidence>
<evidence type="ECO:0000313" key="1">
    <source>
        <dbReference type="EMBL" id="VGO12280.1"/>
    </source>
</evidence>
<protein>
    <recommendedName>
        <fullName evidence="3">Methyltransferase type 11 domain-containing protein</fullName>
    </recommendedName>
</protein>
<dbReference type="SUPFAM" id="SSF53335">
    <property type="entry name" value="S-adenosyl-L-methionine-dependent methyltransferases"/>
    <property type="match status" value="1"/>
</dbReference>
<dbReference type="EMBL" id="CAAHFG010000001">
    <property type="protein sequence ID" value="VGO12280.1"/>
    <property type="molecule type" value="Genomic_DNA"/>
</dbReference>
<dbReference type="InterPro" id="IPR029063">
    <property type="entry name" value="SAM-dependent_MTases_sf"/>
</dbReference>
<sequence length="271" mass="30038">MKPTSQHLKEVAGEYDRFLKDIAHLASDYGESDIRKYLVQHRARISSQIAIQLGIIEKEGFGEGKMLSMGGWPGIALVILNRLTGIKGTLLDHPALLTGTMAGFYEAQGLETVAFDFAKAAEQPLPVDGTFEVIECCQCIEHWNFSPIPVFRQIFSEQLSPQGRLLVTVPNAASLYRRLAAMAGQNPYPSMQSFIDVDGEKPGAEVSPHWREYTRTDLAMLIAHCGGSCIKLRTASYPPAHYNSPAQRLYSLFNNLHPCLKENVEAVCRKA</sequence>
<dbReference type="Pfam" id="PF13489">
    <property type="entry name" value="Methyltransf_23"/>
    <property type="match status" value="1"/>
</dbReference>
<organism evidence="1 2">
    <name type="scientific">Pontiella desulfatans</name>
    <dbReference type="NCBI Taxonomy" id="2750659"/>
    <lineage>
        <taxon>Bacteria</taxon>
        <taxon>Pseudomonadati</taxon>
        <taxon>Kiritimatiellota</taxon>
        <taxon>Kiritimatiellia</taxon>
        <taxon>Kiritimatiellales</taxon>
        <taxon>Pontiellaceae</taxon>
        <taxon>Pontiella</taxon>
    </lineage>
</organism>
<name>A0A6C2TX76_PONDE</name>
<keyword evidence="2" id="KW-1185">Reference proteome</keyword>
<evidence type="ECO:0008006" key="3">
    <source>
        <dbReference type="Google" id="ProtNLM"/>
    </source>
</evidence>
<gene>
    <name evidence="1" type="ORF">PDESU_00831</name>
</gene>
<accession>A0A6C2TX76</accession>
<dbReference type="RefSeq" id="WP_168441947.1">
    <property type="nucleotide sequence ID" value="NZ_CAAHFG010000001.1"/>
</dbReference>
<proteinExistence type="predicted"/>
<dbReference type="Proteomes" id="UP000366872">
    <property type="component" value="Unassembled WGS sequence"/>
</dbReference>
<reference evidence="1 2" key="1">
    <citation type="submission" date="2019-04" db="EMBL/GenBank/DDBJ databases">
        <authorList>
            <person name="Van Vliet M D."/>
        </authorList>
    </citation>
    <scope>NUCLEOTIDE SEQUENCE [LARGE SCALE GENOMIC DNA]</scope>
    <source>
        <strain evidence="1 2">F1</strain>
    </source>
</reference>
<dbReference type="Gene3D" id="3.40.50.150">
    <property type="entry name" value="Vaccinia Virus protein VP39"/>
    <property type="match status" value="1"/>
</dbReference>